<feature type="transmembrane region" description="Helical" evidence="8">
    <location>
        <begin position="31"/>
        <end position="52"/>
    </location>
</feature>
<keyword evidence="4" id="KW-0677">Repeat</keyword>
<feature type="transmembrane region" description="Helical" evidence="8">
    <location>
        <begin position="173"/>
        <end position="195"/>
    </location>
</feature>
<evidence type="ECO:0000313" key="9">
    <source>
        <dbReference type="EMBL" id="KAH7297913.1"/>
    </source>
</evidence>
<dbReference type="GO" id="GO:0000325">
    <property type="term" value="C:plant-type vacuole"/>
    <property type="evidence" value="ECO:0007669"/>
    <property type="project" value="TreeGrafter"/>
</dbReference>
<dbReference type="OrthoDB" id="416585at2759"/>
<proteinExistence type="predicted"/>
<dbReference type="PANTHER" id="PTHR46988:SF2">
    <property type="entry name" value="TWO PORE CALCIUM CHANNEL PROTEIN 1"/>
    <property type="match status" value="1"/>
</dbReference>
<dbReference type="InterPro" id="IPR044581">
    <property type="entry name" value="TPC1_plant"/>
</dbReference>
<dbReference type="Proteomes" id="UP000825935">
    <property type="component" value="Chromosome 25"/>
</dbReference>
<organism evidence="9 10">
    <name type="scientific">Ceratopteris richardii</name>
    <name type="common">Triangle waterfern</name>
    <dbReference type="NCBI Taxonomy" id="49495"/>
    <lineage>
        <taxon>Eukaryota</taxon>
        <taxon>Viridiplantae</taxon>
        <taxon>Streptophyta</taxon>
        <taxon>Embryophyta</taxon>
        <taxon>Tracheophyta</taxon>
        <taxon>Polypodiopsida</taxon>
        <taxon>Polypodiidae</taxon>
        <taxon>Polypodiales</taxon>
        <taxon>Pteridineae</taxon>
        <taxon>Pteridaceae</taxon>
        <taxon>Parkerioideae</taxon>
        <taxon>Ceratopteris</taxon>
    </lineage>
</organism>
<sequence length="212" mass="23883">MGASTLRGRVCVFPNSLYSQKKKLVDYSRRFIGTYCSVLYVPHFLHVLWWIIIELVLAPKMVVDMRLNILGLLNLVALIVLNFFELPLWCEGSASKPCGRSRVFSKSLTDQLKVVLMIVLGAGIIVYALYAFSSGSIINLSFRLAPYLRVMILVIDVRTLRECVKTAVAIGKVLDIVVLSILVLLFSSVLVFVLFEDTEQVSRNSFGEREEM</sequence>
<feature type="transmembrane region" description="Helical" evidence="8">
    <location>
        <begin position="111"/>
        <end position="132"/>
    </location>
</feature>
<evidence type="ECO:0000256" key="2">
    <source>
        <dbReference type="ARBA" id="ARBA00022568"/>
    </source>
</evidence>
<evidence type="ECO:0000256" key="4">
    <source>
        <dbReference type="ARBA" id="ARBA00022737"/>
    </source>
</evidence>
<evidence type="ECO:0000256" key="6">
    <source>
        <dbReference type="ARBA" id="ARBA00023065"/>
    </source>
</evidence>
<keyword evidence="5" id="KW-0106">Calcium</keyword>
<keyword evidence="7" id="KW-0407">Ion channel</keyword>
<evidence type="ECO:0000256" key="7">
    <source>
        <dbReference type="ARBA" id="ARBA00023303"/>
    </source>
</evidence>
<keyword evidence="6" id="KW-0406">Ion transport</keyword>
<reference evidence="9" key="1">
    <citation type="submission" date="2021-08" db="EMBL/GenBank/DDBJ databases">
        <title>WGS assembly of Ceratopteris richardii.</title>
        <authorList>
            <person name="Marchant D.B."/>
            <person name="Chen G."/>
            <person name="Jenkins J."/>
            <person name="Shu S."/>
            <person name="Leebens-Mack J."/>
            <person name="Grimwood J."/>
            <person name="Schmutz J."/>
            <person name="Soltis P."/>
            <person name="Soltis D."/>
            <person name="Chen Z.-H."/>
        </authorList>
    </citation>
    <scope>NUCLEOTIDE SEQUENCE</scope>
    <source>
        <strain evidence="9">Whitten #5841</strain>
        <tissue evidence="9">Leaf</tissue>
    </source>
</reference>
<comment type="caution">
    <text evidence="9">The sequence shown here is derived from an EMBL/GenBank/DDBJ whole genome shotgun (WGS) entry which is preliminary data.</text>
</comment>
<accession>A0A8T2RR38</accession>
<keyword evidence="8" id="KW-1133">Transmembrane helix</keyword>
<gene>
    <name evidence="9" type="ORF">KP509_25G018300</name>
</gene>
<evidence type="ECO:0000256" key="3">
    <source>
        <dbReference type="ARBA" id="ARBA00022673"/>
    </source>
</evidence>
<keyword evidence="10" id="KW-1185">Reference proteome</keyword>
<keyword evidence="8" id="KW-0812">Transmembrane</keyword>
<evidence type="ECO:0000256" key="8">
    <source>
        <dbReference type="SAM" id="Phobius"/>
    </source>
</evidence>
<dbReference type="AlphaFoldDB" id="A0A8T2RR38"/>
<name>A0A8T2RR38_CERRI</name>
<keyword evidence="3" id="KW-0107">Calcium channel</keyword>
<feature type="transmembrane region" description="Helical" evidence="8">
    <location>
        <begin position="72"/>
        <end position="90"/>
    </location>
</feature>
<protein>
    <recommendedName>
        <fullName evidence="11">Ion transport domain-containing protein</fullName>
    </recommendedName>
</protein>
<keyword evidence="1" id="KW-0813">Transport</keyword>
<dbReference type="PANTHER" id="PTHR46988">
    <property type="entry name" value="TWO PORE CALCIUM CHANNEL PROTEIN 1"/>
    <property type="match status" value="1"/>
</dbReference>
<evidence type="ECO:0000256" key="5">
    <source>
        <dbReference type="ARBA" id="ARBA00022837"/>
    </source>
</evidence>
<evidence type="ECO:0000313" key="10">
    <source>
        <dbReference type="Proteomes" id="UP000825935"/>
    </source>
</evidence>
<evidence type="ECO:0000256" key="1">
    <source>
        <dbReference type="ARBA" id="ARBA00022448"/>
    </source>
</evidence>
<dbReference type="GO" id="GO:0005245">
    <property type="term" value="F:voltage-gated calcium channel activity"/>
    <property type="evidence" value="ECO:0007669"/>
    <property type="project" value="InterPro"/>
</dbReference>
<keyword evidence="8" id="KW-0472">Membrane</keyword>
<dbReference type="GO" id="GO:0005774">
    <property type="term" value="C:vacuolar membrane"/>
    <property type="evidence" value="ECO:0007669"/>
    <property type="project" value="TreeGrafter"/>
</dbReference>
<dbReference type="EMBL" id="CM035430">
    <property type="protein sequence ID" value="KAH7297913.1"/>
    <property type="molecule type" value="Genomic_DNA"/>
</dbReference>
<evidence type="ECO:0008006" key="11">
    <source>
        <dbReference type="Google" id="ProtNLM"/>
    </source>
</evidence>
<keyword evidence="2" id="KW-0109">Calcium transport</keyword>